<dbReference type="Proteomes" id="UP001516061">
    <property type="component" value="Unassembled WGS sequence"/>
</dbReference>
<name>A0ABX2FZ18_9BURK</name>
<accession>A0ABX2FZ18</accession>
<proteinExistence type="predicted"/>
<evidence type="ECO:0000313" key="2">
    <source>
        <dbReference type="Proteomes" id="UP001516061"/>
    </source>
</evidence>
<comment type="caution">
    <text evidence="1">The sequence shown here is derived from an EMBL/GenBank/DDBJ whole genome shotgun (WGS) entry which is preliminary data.</text>
</comment>
<keyword evidence="2" id="KW-1185">Reference proteome</keyword>
<organism evidence="1 2">
    <name type="scientific">Sphaerotilus uruguayifluvii</name>
    <dbReference type="NCBI Taxonomy" id="2735897"/>
    <lineage>
        <taxon>Bacteria</taxon>
        <taxon>Pseudomonadati</taxon>
        <taxon>Pseudomonadota</taxon>
        <taxon>Betaproteobacteria</taxon>
        <taxon>Burkholderiales</taxon>
        <taxon>Sphaerotilaceae</taxon>
        <taxon>Sphaerotilus</taxon>
    </lineage>
</organism>
<reference evidence="1 2" key="1">
    <citation type="submission" date="2020-05" db="EMBL/GenBank/DDBJ databases">
        <title>Genomic Encyclopedia of Type Strains, Phase IV (KMG-V): Genome sequencing to study the core and pangenomes of soil and plant-associated prokaryotes.</title>
        <authorList>
            <person name="Whitman W."/>
        </authorList>
    </citation>
    <scope>NUCLEOTIDE SEQUENCE [LARGE SCALE GENOMIC DNA]</scope>
    <source>
        <strain evidence="1 2">C29</strain>
    </source>
</reference>
<sequence length="83" mass="9147">MTPPIVVLDEAAMQAAEARIPELAELAVRQARQQALQISGRVIEAVDGQLVETRASGERHVLRSLPARIPVRRGMTLTRRAPR</sequence>
<gene>
    <name evidence="1" type="ORF">HNQ01_000981</name>
</gene>
<dbReference type="EMBL" id="JABSNM010000003">
    <property type="protein sequence ID" value="NRT55271.1"/>
    <property type="molecule type" value="Genomic_DNA"/>
</dbReference>
<protein>
    <submittedName>
        <fullName evidence="1">Uncharacterized protein</fullName>
    </submittedName>
</protein>
<dbReference type="RefSeq" id="WP_173804248.1">
    <property type="nucleotide sequence ID" value="NZ_JABSNM010000003.1"/>
</dbReference>
<evidence type="ECO:0000313" key="1">
    <source>
        <dbReference type="EMBL" id="NRT55271.1"/>
    </source>
</evidence>